<keyword evidence="2 4" id="KW-0479">Metal-binding</keyword>
<dbReference type="SUPFAM" id="SSF46626">
    <property type="entry name" value="Cytochrome c"/>
    <property type="match status" value="1"/>
</dbReference>
<keyword evidence="7" id="KW-1185">Reference proteome</keyword>
<dbReference type="Gene3D" id="1.10.760.10">
    <property type="entry name" value="Cytochrome c-like domain"/>
    <property type="match status" value="1"/>
</dbReference>
<dbReference type="InterPro" id="IPR036909">
    <property type="entry name" value="Cyt_c-like_dom_sf"/>
</dbReference>
<dbReference type="GO" id="GO:0009055">
    <property type="term" value="F:electron transfer activity"/>
    <property type="evidence" value="ECO:0007669"/>
    <property type="project" value="InterPro"/>
</dbReference>
<evidence type="ECO:0000256" key="3">
    <source>
        <dbReference type="ARBA" id="ARBA00023004"/>
    </source>
</evidence>
<reference evidence="6 7" key="1">
    <citation type="submission" date="2019-03" db="EMBL/GenBank/DDBJ databases">
        <title>Genomic Encyclopedia of Type Strains, Phase III (KMG-III): the genomes of soil and plant-associated and newly described type strains.</title>
        <authorList>
            <person name="Whitman W."/>
        </authorList>
    </citation>
    <scope>NUCLEOTIDE SEQUENCE [LARGE SCALE GENOMIC DNA]</scope>
    <source>
        <strain evidence="6 7">CGMCC 1.7660</strain>
    </source>
</reference>
<dbReference type="InterPro" id="IPR009056">
    <property type="entry name" value="Cyt_c-like_dom"/>
</dbReference>
<dbReference type="InterPro" id="IPR010538">
    <property type="entry name" value="DHOR"/>
</dbReference>
<proteinExistence type="predicted"/>
<dbReference type="Proteomes" id="UP000295783">
    <property type="component" value="Unassembled WGS sequence"/>
</dbReference>
<dbReference type="EMBL" id="SNYW01000009">
    <property type="protein sequence ID" value="TDQ81408.1"/>
    <property type="molecule type" value="Genomic_DNA"/>
</dbReference>
<evidence type="ECO:0000256" key="1">
    <source>
        <dbReference type="ARBA" id="ARBA00022617"/>
    </source>
</evidence>
<name>A0A4R6WVX0_9PROT</name>
<dbReference type="PANTHER" id="PTHR30600:SF4">
    <property type="entry name" value="CYTOCHROME C DOMAIN-CONTAINING PROTEIN"/>
    <property type="match status" value="1"/>
</dbReference>
<feature type="domain" description="Cytochrome c" evidence="5">
    <location>
        <begin position="285"/>
        <end position="415"/>
    </location>
</feature>
<sequence>MRDPVLPADGRGRMEYTLGQSIFERIWVSAPSSTEAADGLGPLFNARSCVACHPGGARPKALIDVQGVVPSLLLRLGRADGSPDPVYGVQFQTASVANVPAEGRLDLVMEESTVALSDGEVVQLRRPIAVVSALGYGAMAPDTVFGLRIGPAIHGIGPIDAIPTGEILSRADPDDQDGDGISGRPSLLDEGQSILGRFGWKAVQPDMKSQNAHAFMADLGLSSELFPDPYGECSATQTACRSAPSGASPQYGDLEVSPLLMEVLDRFVAEAVLPPVNPTDDADPASIARGKAIFGKAGCTACHRESYEVAWPAGSTALRRISPYSDLLLHDMGPGLAEFLAEGAADAAEWRTAPLWGLRWALDENGEGALLHDGRARNLLEAILWHGGEAQAARDRVVDLSAEERVALISFLSSL</sequence>
<keyword evidence="3 4" id="KW-0408">Iron</keyword>
<feature type="domain" description="Cytochrome c" evidence="5">
    <location>
        <begin position="14"/>
        <end position="132"/>
    </location>
</feature>
<evidence type="ECO:0000256" key="4">
    <source>
        <dbReference type="PROSITE-ProRule" id="PRU00433"/>
    </source>
</evidence>
<dbReference type="GO" id="GO:0020037">
    <property type="term" value="F:heme binding"/>
    <property type="evidence" value="ECO:0007669"/>
    <property type="project" value="InterPro"/>
</dbReference>
<evidence type="ECO:0000313" key="7">
    <source>
        <dbReference type="Proteomes" id="UP000295783"/>
    </source>
</evidence>
<accession>A0A4R6WVX0</accession>
<dbReference type="GO" id="GO:0004130">
    <property type="term" value="F:cytochrome-c peroxidase activity"/>
    <property type="evidence" value="ECO:0007669"/>
    <property type="project" value="TreeGrafter"/>
</dbReference>
<dbReference type="PIRSF" id="PIRSF028099">
    <property type="entry name" value="DUF1111"/>
    <property type="match status" value="1"/>
</dbReference>
<organism evidence="6 7">
    <name type="scientific">Dongia mobilis</name>
    <dbReference type="NCBI Taxonomy" id="578943"/>
    <lineage>
        <taxon>Bacteria</taxon>
        <taxon>Pseudomonadati</taxon>
        <taxon>Pseudomonadota</taxon>
        <taxon>Alphaproteobacteria</taxon>
        <taxon>Rhodospirillales</taxon>
        <taxon>Dongiaceae</taxon>
        <taxon>Dongia</taxon>
    </lineage>
</organism>
<dbReference type="AlphaFoldDB" id="A0A4R6WVX0"/>
<keyword evidence="1 4" id="KW-0349">Heme</keyword>
<dbReference type="PANTHER" id="PTHR30600">
    <property type="entry name" value="CYTOCHROME C PEROXIDASE-RELATED"/>
    <property type="match status" value="1"/>
</dbReference>
<gene>
    <name evidence="6" type="ORF">A8950_2476</name>
</gene>
<evidence type="ECO:0000313" key="6">
    <source>
        <dbReference type="EMBL" id="TDQ81408.1"/>
    </source>
</evidence>
<dbReference type="Pfam" id="PF06537">
    <property type="entry name" value="DHOR"/>
    <property type="match status" value="1"/>
</dbReference>
<evidence type="ECO:0000259" key="5">
    <source>
        <dbReference type="PROSITE" id="PS51007"/>
    </source>
</evidence>
<protein>
    <submittedName>
        <fullName evidence="6">CxxC motif-containing protein (DUF1111 family)</fullName>
    </submittedName>
</protein>
<dbReference type="GO" id="GO:0046872">
    <property type="term" value="F:metal ion binding"/>
    <property type="evidence" value="ECO:0007669"/>
    <property type="project" value="UniProtKB-KW"/>
</dbReference>
<evidence type="ECO:0000256" key="2">
    <source>
        <dbReference type="ARBA" id="ARBA00022723"/>
    </source>
</evidence>
<comment type="caution">
    <text evidence="6">The sequence shown here is derived from an EMBL/GenBank/DDBJ whole genome shotgun (WGS) entry which is preliminary data.</text>
</comment>
<dbReference type="PROSITE" id="PS51007">
    <property type="entry name" value="CYTC"/>
    <property type="match status" value="2"/>
</dbReference>
<dbReference type="InterPro" id="IPR051395">
    <property type="entry name" value="Cytochrome_c_Peroxidase/MauG"/>
</dbReference>